<proteinExistence type="predicted"/>
<dbReference type="InterPro" id="IPR013785">
    <property type="entry name" value="Aldolase_TIM"/>
</dbReference>
<keyword evidence="5 6" id="KW-0411">Iron-sulfur</keyword>
<dbReference type="PROSITE" id="PS51918">
    <property type="entry name" value="RADICAL_SAM"/>
    <property type="match status" value="1"/>
</dbReference>
<feature type="domain" description="Radical SAM core" evidence="7">
    <location>
        <begin position="53"/>
        <end position="274"/>
    </location>
</feature>
<comment type="caution">
    <text evidence="8">The sequence shown here is derived from an EMBL/GenBank/DDBJ whole genome shotgun (WGS) entry which is preliminary data.</text>
</comment>
<dbReference type="PANTHER" id="PTHR30352:SF5">
    <property type="entry name" value="PYRUVATE FORMATE-LYASE 1-ACTIVATING ENZYME"/>
    <property type="match status" value="1"/>
</dbReference>
<dbReference type="SFLD" id="SFLDG01101">
    <property type="entry name" value="Uncharacterised_Radical_SAM_Su"/>
    <property type="match status" value="1"/>
</dbReference>
<dbReference type="GO" id="GO:0046872">
    <property type="term" value="F:metal ion binding"/>
    <property type="evidence" value="ECO:0007669"/>
    <property type="project" value="UniProtKB-KW"/>
</dbReference>
<dbReference type="SUPFAM" id="SSF102114">
    <property type="entry name" value="Radical SAM enzymes"/>
    <property type="match status" value="1"/>
</dbReference>
<reference evidence="8" key="1">
    <citation type="journal article" date="2020" name="Biotechnol. Biofuels">
        <title>New insights from the biogas microbiome by comprehensive genome-resolved metagenomics of nearly 1600 species originating from multiple anaerobic digesters.</title>
        <authorList>
            <person name="Campanaro S."/>
            <person name="Treu L."/>
            <person name="Rodriguez-R L.M."/>
            <person name="Kovalovszki A."/>
            <person name="Ziels R.M."/>
            <person name="Maus I."/>
            <person name="Zhu X."/>
            <person name="Kougias P.G."/>
            <person name="Basile A."/>
            <person name="Luo G."/>
            <person name="Schluter A."/>
            <person name="Konstantinidis K.T."/>
            <person name="Angelidaki I."/>
        </authorList>
    </citation>
    <scope>NUCLEOTIDE SEQUENCE</scope>
    <source>
        <strain evidence="8">AS06rmzACSIP_7</strain>
    </source>
</reference>
<dbReference type="InterPro" id="IPR007197">
    <property type="entry name" value="rSAM"/>
</dbReference>
<organism evidence="8 9">
    <name type="scientific">Syntrophorhabdus aromaticivorans</name>
    <dbReference type="NCBI Taxonomy" id="328301"/>
    <lineage>
        <taxon>Bacteria</taxon>
        <taxon>Pseudomonadati</taxon>
        <taxon>Thermodesulfobacteriota</taxon>
        <taxon>Syntrophorhabdia</taxon>
        <taxon>Syntrophorhabdales</taxon>
        <taxon>Syntrophorhabdaceae</taxon>
        <taxon>Syntrophorhabdus</taxon>
    </lineage>
</organism>
<evidence type="ECO:0000256" key="1">
    <source>
        <dbReference type="ARBA" id="ARBA00022485"/>
    </source>
</evidence>
<reference evidence="8" key="2">
    <citation type="submission" date="2020-01" db="EMBL/GenBank/DDBJ databases">
        <authorList>
            <person name="Campanaro S."/>
        </authorList>
    </citation>
    <scope>NUCLEOTIDE SEQUENCE</scope>
    <source>
        <strain evidence="8">AS06rmzACSIP_7</strain>
    </source>
</reference>
<dbReference type="SFLD" id="SFLDS00029">
    <property type="entry name" value="Radical_SAM"/>
    <property type="match status" value="1"/>
</dbReference>
<feature type="binding site" evidence="6">
    <location>
        <position position="72"/>
    </location>
    <ligand>
        <name>[4Fe-4S] cluster</name>
        <dbReference type="ChEBI" id="CHEBI:49883"/>
        <note>4Fe-4S-S-AdoMet</note>
    </ligand>
</feature>
<feature type="binding site" evidence="6">
    <location>
        <position position="75"/>
    </location>
    <ligand>
        <name>[4Fe-4S] cluster</name>
        <dbReference type="ChEBI" id="CHEBI:49883"/>
        <note>4Fe-4S-S-AdoMet</note>
    </ligand>
</feature>
<gene>
    <name evidence="8" type="ORF">GXY80_09525</name>
</gene>
<dbReference type="InterPro" id="IPR058240">
    <property type="entry name" value="rSAM_sf"/>
</dbReference>
<sequence>MRCSYCERRCEIAEGKTGFCRMYTLSEGIIQERFPHRWSSCGSYVLESMPFYHAYPGSQCLAIGTTGCNFRCRYCSNAFIAKEAPEIQQGRLYHLTPRELVGMARKFNCRSIVFNVNEPAVSLPSLLEVAEEAKAAGIPMGCLTNGYTTVESTELLASIFSFFNISLKGISAGFNETYIGITSPGPVLRNIRRLAQDRHVEVTTPIIQGANDNEIDAIADFLVGIDPEIPWHVLRLLPEDEMKDVEYPNIQAIDAALQSARKKLPYIYFHNFISSEWVNTLCPDCGYAVIERFSLGCGGDQLKRLLCKDSRCPDCGRKIKLLSEQACLGNIERVSQ</sequence>
<evidence type="ECO:0000313" key="8">
    <source>
        <dbReference type="EMBL" id="NLW35703.1"/>
    </source>
</evidence>
<accession>A0A971S131</accession>
<evidence type="ECO:0000256" key="2">
    <source>
        <dbReference type="ARBA" id="ARBA00022691"/>
    </source>
</evidence>
<dbReference type="InterPro" id="IPR016431">
    <property type="entry name" value="Pyrv-formate_lyase-activ_prd"/>
</dbReference>
<name>A0A971S131_9BACT</name>
<dbReference type="PANTHER" id="PTHR30352">
    <property type="entry name" value="PYRUVATE FORMATE-LYASE-ACTIVATING ENZYME"/>
    <property type="match status" value="1"/>
</dbReference>
<evidence type="ECO:0000256" key="3">
    <source>
        <dbReference type="ARBA" id="ARBA00022723"/>
    </source>
</evidence>
<evidence type="ECO:0000259" key="7">
    <source>
        <dbReference type="PROSITE" id="PS51918"/>
    </source>
</evidence>
<keyword evidence="1" id="KW-0004">4Fe-4S</keyword>
<dbReference type="PIRSF" id="PIRSF004869">
    <property type="entry name" value="PflX_prd"/>
    <property type="match status" value="1"/>
</dbReference>
<keyword evidence="3 6" id="KW-0479">Metal-binding</keyword>
<dbReference type="InterPro" id="IPR034457">
    <property type="entry name" value="Organic_radical-activating"/>
</dbReference>
<dbReference type="GO" id="GO:0051539">
    <property type="term" value="F:4 iron, 4 sulfur cluster binding"/>
    <property type="evidence" value="ECO:0007669"/>
    <property type="project" value="UniProtKB-KW"/>
</dbReference>
<dbReference type="AlphaFoldDB" id="A0A971S131"/>
<evidence type="ECO:0000256" key="5">
    <source>
        <dbReference type="ARBA" id="ARBA00023014"/>
    </source>
</evidence>
<evidence type="ECO:0000256" key="6">
    <source>
        <dbReference type="PIRSR" id="PIRSR004869-50"/>
    </source>
</evidence>
<dbReference type="Gene3D" id="3.20.20.70">
    <property type="entry name" value="Aldolase class I"/>
    <property type="match status" value="1"/>
</dbReference>
<dbReference type="InterPro" id="IPR027596">
    <property type="entry name" value="AmmeMemoSam_rS"/>
</dbReference>
<protein>
    <submittedName>
        <fullName evidence="8">Radical SAM protein</fullName>
    </submittedName>
</protein>
<dbReference type="GO" id="GO:0003824">
    <property type="term" value="F:catalytic activity"/>
    <property type="evidence" value="ECO:0007669"/>
    <property type="project" value="InterPro"/>
</dbReference>
<keyword evidence="4 6" id="KW-0408">Iron</keyword>
<dbReference type="Proteomes" id="UP000777265">
    <property type="component" value="Unassembled WGS sequence"/>
</dbReference>
<evidence type="ECO:0000313" key="9">
    <source>
        <dbReference type="Proteomes" id="UP000777265"/>
    </source>
</evidence>
<keyword evidence="2 6" id="KW-0949">S-adenosyl-L-methionine</keyword>
<dbReference type="EMBL" id="JAAYEE010000161">
    <property type="protein sequence ID" value="NLW35703.1"/>
    <property type="molecule type" value="Genomic_DNA"/>
</dbReference>
<dbReference type="Pfam" id="PF04055">
    <property type="entry name" value="Radical_SAM"/>
    <property type="match status" value="1"/>
</dbReference>
<evidence type="ECO:0000256" key="4">
    <source>
        <dbReference type="ARBA" id="ARBA00023004"/>
    </source>
</evidence>
<comment type="cofactor">
    <cofactor evidence="6">
        <name>[4Fe-4S] cluster</name>
        <dbReference type="ChEBI" id="CHEBI:49883"/>
    </cofactor>
    <text evidence="6">Binds 1 [4Fe-4S] cluster. The cluster is coordinated with 3 cysteines and an exchangeable S-adenosyl-L-methionine.</text>
</comment>
<dbReference type="CDD" id="cd01335">
    <property type="entry name" value="Radical_SAM"/>
    <property type="match status" value="1"/>
</dbReference>
<feature type="binding site" evidence="6">
    <location>
        <position position="68"/>
    </location>
    <ligand>
        <name>[4Fe-4S] cluster</name>
        <dbReference type="ChEBI" id="CHEBI:49883"/>
        <note>4Fe-4S-S-AdoMet</note>
    </ligand>
</feature>